<evidence type="ECO:0000313" key="2">
    <source>
        <dbReference type="Proteomes" id="UP000077202"/>
    </source>
</evidence>
<accession>A0A176VK17</accession>
<keyword evidence="2" id="KW-1185">Reference proteome</keyword>
<protein>
    <submittedName>
        <fullName evidence="1">Uncharacterized protein</fullName>
    </submittedName>
</protein>
<comment type="caution">
    <text evidence="1">The sequence shown here is derived from an EMBL/GenBank/DDBJ whole genome shotgun (WGS) entry which is preliminary data.</text>
</comment>
<proteinExistence type="predicted"/>
<organism evidence="1 2">
    <name type="scientific">Marchantia polymorpha subsp. ruderalis</name>
    <dbReference type="NCBI Taxonomy" id="1480154"/>
    <lineage>
        <taxon>Eukaryota</taxon>
        <taxon>Viridiplantae</taxon>
        <taxon>Streptophyta</taxon>
        <taxon>Embryophyta</taxon>
        <taxon>Marchantiophyta</taxon>
        <taxon>Marchantiopsida</taxon>
        <taxon>Marchantiidae</taxon>
        <taxon>Marchantiales</taxon>
        <taxon>Marchantiaceae</taxon>
        <taxon>Marchantia</taxon>
    </lineage>
</organism>
<dbReference type="Proteomes" id="UP000077202">
    <property type="component" value="Unassembled WGS sequence"/>
</dbReference>
<sequence length="95" mass="11025">MGRDEMRQGKSWARAEQISDLLSSRRGGRGERRDAFVAMAADGVLLVQSRARMLGRNRDTQQQVPPRIREEHRLLFRDSIGLYESALDNRWVKKN</sequence>
<dbReference type="EMBL" id="LVLJ01003476">
    <property type="protein sequence ID" value="OAE21308.1"/>
    <property type="molecule type" value="Genomic_DNA"/>
</dbReference>
<dbReference type="AlphaFoldDB" id="A0A176VK17"/>
<name>A0A176VK17_MARPO</name>
<evidence type="ECO:0000313" key="1">
    <source>
        <dbReference type="EMBL" id="OAE21308.1"/>
    </source>
</evidence>
<gene>
    <name evidence="1" type="ORF">AXG93_868s1460</name>
</gene>
<reference evidence="1" key="1">
    <citation type="submission" date="2016-03" db="EMBL/GenBank/DDBJ databases">
        <title>Mechanisms controlling the formation of the plant cell surface in tip-growing cells are functionally conserved among land plants.</title>
        <authorList>
            <person name="Honkanen S."/>
            <person name="Jones V.A."/>
            <person name="Morieri G."/>
            <person name="Champion C."/>
            <person name="Hetherington A.J."/>
            <person name="Kelly S."/>
            <person name="Saint-Marcoux D."/>
            <person name="Proust H."/>
            <person name="Prescott H."/>
            <person name="Dolan L."/>
        </authorList>
    </citation>
    <scope>NUCLEOTIDE SEQUENCE [LARGE SCALE GENOMIC DNA]</scope>
    <source>
        <tissue evidence="1">Whole gametophyte</tissue>
    </source>
</reference>